<organism evidence="5 6">
    <name type="scientific">Vanilla planifolia</name>
    <name type="common">Vanilla</name>
    <dbReference type="NCBI Taxonomy" id="51239"/>
    <lineage>
        <taxon>Eukaryota</taxon>
        <taxon>Viridiplantae</taxon>
        <taxon>Streptophyta</taxon>
        <taxon>Embryophyta</taxon>
        <taxon>Tracheophyta</taxon>
        <taxon>Spermatophyta</taxon>
        <taxon>Magnoliopsida</taxon>
        <taxon>Liliopsida</taxon>
        <taxon>Asparagales</taxon>
        <taxon>Orchidaceae</taxon>
        <taxon>Vanilloideae</taxon>
        <taxon>Vanilleae</taxon>
        <taxon>Vanilla</taxon>
    </lineage>
</organism>
<dbReference type="GO" id="GO:0005546">
    <property type="term" value="F:phosphatidylinositol-4,5-bisphosphate binding"/>
    <property type="evidence" value="ECO:0007669"/>
    <property type="project" value="InterPro"/>
</dbReference>
<evidence type="ECO:0000259" key="4">
    <source>
        <dbReference type="Pfam" id="PF03081"/>
    </source>
</evidence>
<dbReference type="InterPro" id="IPR004140">
    <property type="entry name" value="Exo70"/>
</dbReference>
<comment type="function">
    <text evidence="3">Component of the exocyst complex.</text>
</comment>
<comment type="similarity">
    <text evidence="1 3">Belongs to the EXO70 family.</text>
</comment>
<dbReference type="PANTHER" id="PTHR12542">
    <property type="entry name" value="EXOCYST COMPLEX PROTEIN EXO70"/>
    <property type="match status" value="1"/>
</dbReference>
<dbReference type="Pfam" id="PF03081">
    <property type="entry name" value="Exo70_C"/>
    <property type="match status" value="1"/>
</dbReference>
<gene>
    <name evidence="5" type="ORF">HPP92_006211</name>
</gene>
<dbReference type="Pfam" id="PF20669">
    <property type="entry name" value="Exo70_N"/>
    <property type="match status" value="1"/>
</dbReference>
<dbReference type="AlphaFoldDB" id="A0A835RVF4"/>
<keyword evidence="3" id="KW-0268">Exocytosis</keyword>
<dbReference type="InterPro" id="IPR046364">
    <property type="entry name" value="Exo70_C"/>
</dbReference>
<dbReference type="Gene3D" id="1.20.1280.170">
    <property type="entry name" value="Exocyst complex component Exo70"/>
    <property type="match status" value="1"/>
</dbReference>
<keyword evidence="3" id="KW-0653">Protein transport</keyword>
<evidence type="ECO:0000256" key="3">
    <source>
        <dbReference type="RuleBase" id="RU365026"/>
    </source>
</evidence>
<accession>A0A835RVF4</accession>
<reference evidence="5 6" key="1">
    <citation type="journal article" date="2020" name="Nat. Food">
        <title>A phased Vanilla planifolia genome enables genetic improvement of flavour and production.</title>
        <authorList>
            <person name="Hasing T."/>
            <person name="Tang H."/>
            <person name="Brym M."/>
            <person name="Khazi F."/>
            <person name="Huang T."/>
            <person name="Chambers A.H."/>
        </authorList>
    </citation>
    <scope>NUCLEOTIDE SEQUENCE [LARGE SCALE GENOMIC DNA]</scope>
    <source>
        <tissue evidence="5">Leaf</tissue>
    </source>
</reference>
<dbReference type="InterPro" id="IPR016159">
    <property type="entry name" value="Cullin_repeat-like_dom_sf"/>
</dbReference>
<protein>
    <recommendedName>
        <fullName evidence="3">Exocyst subunit Exo70 family protein</fullName>
    </recommendedName>
</protein>
<dbReference type="GO" id="GO:0015031">
    <property type="term" value="P:protein transport"/>
    <property type="evidence" value="ECO:0007669"/>
    <property type="project" value="UniProtKB-KW"/>
</dbReference>
<evidence type="ECO:0000256" key="2">
    <source>
        <dbReference type="ARBA" id="ARBA00022448"/>
    </source>
</evidence>
<name>A0A835RVF4_VANPL</name>
<evidence type="ECO:0000313" key="6">
    <source>
        <dbReference type="Proteomes" id="UP000636800"/>
    </source>
</evidence>
<evidence type="ECO:0000313" key="5">
    <source>
        <dbReference type="EMBL" id="KAG0492813.1"/>
    </source>
</evidence>
<dbReference type="GO" id="GO:0000145">
    <property type="term" value="C:exocyst"/>
    <property type="evidence" value="ECO:0007669"/>
    <property type="project" value="InterPro"/>
</dbReference>
<evidence type="ECO:0000256" key="1">
    <source>
        <dbReference type="ARBA" id="ARBA00006756"/>
    </source>
</evidence>
<dbReference type="EMBL" id="JADCNL010000002">
    <property type="protein sequence ID" value="KAG0492813.1"/>
    <property type="molecule type" value="Genomic_DNA"/>
</dbReference>
<feature type="domain" description="Exocyst complex subunit Exo70 C-terminal" evidence="4">
    <location>
        <begin position="283"/>
        <end position="646"/>
    </location>
</feature>
<keyword evidence="6" id="KW-1185">Reference proteome</keyword>
<sequence>MAAAARVDGQDKVIATAQQIVKSLATSKNAAEDMIRILSGFDDRLSSMNELFPSTGSGCSSPTAAVGDRRTEACDGGDPRFAAAEEVILRWEASDSLLWEASADEVVEYLEAVDEVIFLLEAEMWPEEYRSRGEIALQVAMARLEDEFRHLMIRNTVPLDAESLHSSMSRVSLSFTSDAGDAIEDFDGSVDEEQQHAASPEGRGGSFISDDRNINLVLPEAVSDLKEIADRMIQAGYGKELCQVYSSVRRDILDECLSILGLERMSIEEVQRTEWRALDEKMKRWIQAMKVTVRVLLTEEKRISEQIFAASDELQSECFTSAAKGCIVQLLNFGDAISICQRSAEKLFRTLDMYEALADVIPDLQSLFYPDSNEIICIEAEGILKRLGDSVRGTFMEFAKDVQKEVSKKPLPGGEIHPLTRYVMNYVKLLVDYSGSLDVLLDDENIPEGGRVDDTQEAGSMTPLGRRLLVLISYLESNLDEKSKHYEDAGLQYIFLMNNILYMVQKVRDSELLGLLGDNWVRKHRAKVKQYYKIYLRASWTKTLSFLRDDGLGGSGSSSFSGGPKLAVKERFKGFNLGFEETYRTQTTWKVPDSQLREDLRIAISEMVVPAYRAFLGRFGGQLEVGRQAAKYIKYSPDELENFISDLFEGLSGISNHPRRKLST</sequence>
<dbReference type="GO" id="GO:0006887">
    <property type="term" value="P:exocytosis"/>
    <property type="evidence" value="ECO:0007669"/>
    <property type="project" value="UniProtKB-KW"/>
</dbReference>
<proteinExistence type="inferred from homology"/>
<dbReference type="Proteomes" id="UP000636800">
    <property type="component" value="Chromosome 2"/>
</dbReference>
<comment type="caution">
    <text evidence="5">The sequence shown here is derived from an EMBL/GenBank/DDBJ whole genome shotgun (WGS) entry which is preliminary data.</text>
</comment>
<dbReference type="PANTHER" id="PTHR12542:SF142">
    <property type="entry name" value="EXOCYST SUBUNIT EXO70 FAMILY PROTEIN"/>
    <property type="match status" value="1"/>
</dbReference>
<dbReference type="SUPFAM" id="SSF74788">
    <property type="entry name" value="Cullin repeat-like"/>
    <property type="match status" value="1"/>
</dbReference>
<keyword evidence="2 3" id="KW-0813">Transport</keyword>
<dbReference type="OrthoDB" id="6428174at2759"/>